<accession>A0A8X6X9G3</accession>
<organism evidence="1 2">
    <name type="scientific">Trichonephila inaurata madagascariensis</name>
    <dbReference type="NCBI Taxonomy" id="2747483"/>
    <lineage>
        <taxon>Eukaryota</taxon>
        <taxon>Metazoa</taxon>
        <taxon>Ecdysozoa</taxon>
        <taxon>Arthropoda</taxon>
        <taxon>Chelicerata</taxon>
        <taxon>Arachnida</taxon>
        <taxon>Araneae</taxon>
        <taxon>Araneomorphae</taxon>
        <taxon>Entelegynae</taxon>
        <taxon>Araneoidea</taxon>
        <taxon>Nephilidae</taxon>
        <taxon>Trichonephila</taxon>
        <taxon>Trichonephila inaurata</taxon>
    </lineage>
</organism>
<name>A0A8X6X9G3_9ARAC</name>
<dbReference type="OrthoDB" id="416437at2759"/>
<comment type="caution">
    <text evidence="1">The sequence shown here is derived from an EMBL/GenBank/DDBJ whole genome shotgun (WGS) entry which is preliminary data.</text>
</comment>
<evidence type="ECO:0000313" key="2">
    <source>
        <dbReference type="Proteomes" id="UP000886998"/>
    </source>
</evidence>
<dbReference type="GO" id="GO:0004386">
    <property type="term" value="F:helicase activity"/>
    <property type="evidence" value="ECO:0007669"/>
    <property type="project" value="UniProtKB-KW"/>
</dbReference>
<keyword evidence="1" id="KW-0378">Hydrolase</keyword>
<dbReference type="EMBL" id="BMAV01006103">
    <property type="protein sequence ID" value="GFY47786.1"/>
    <property type="molecule type" value="Genomic_DNA"/>
</dbReference>
<dbReference type="Proteomes" id="UP000886998">
    <property type="component" value="Unassembled WGS sequence"/>
</dbReference>
<gene>
    <name evidence="1" type="primary">AVEN_184278_1</name>
    <name evidence="1" type="ORF">TNIN_276611</name>
</gene>
<keyword evidence="1" id="KW-0547">Nucleotide-binding</keyword>
<dbReference type="AlphaFoldDB" id="A0A8X6X9G3"/>
<proteinExistence type="predicted"/>
<protein>
    <submittedName>
        <fullName evidence="1">ATP-dependent DNA helicase</fullName>
    </submittedName>
</protein>
<sequence length="111" mass="13491">MMEMYKERDQQLELALNRAYAFELLNREPEPLYHDNVVELPEEERMNEDQFERAKQTMNVCQREIFVNITRCVQEQLNGSQDRLTLYHRQRRNWQNIPIQASKESNRSTIC</sequence>
<keyword evidence="1" id="KW-0347">Helicase</keyword>
<reference evidence="1" key="1">
    <citation type="submission" date="2020-08" db="EMBL/GenBank/DDBJ databases">
        <title>Multicomponent nature underlies the extraordinary mechanical properties of spider dragline silk.</title>
        <authorList>
            <person name="Kono N."/>
            <person name="Nakamura H."/>
            <person name="Mori M."/>
            <person name="Yoshida Y."/>
            <person name="Ohtoshi R."/>
            <person name="Malay A.D."/>
            <person name="Moran D.A.P."/>
            <person name="Tomita M."/>
            <person name="Numata K."/>
            <person name="Arakawa K."/>
        </authorList>
    </citation>
    <scope>NUCLEOTIDE SEQUENCE</scope>
</reference>
<keyword evidence="2" id="KW-1185">Reference proteome</keyword>
<keyword evidence="1" id="KW-0067">ATP-binding</keyword>
<evidence type="ECO:0000313" key="1">
    <source>
        <dbReference type="EMBL" id="GFY47786.1"/>
    </source>
</evidence>